<keyword evidence="2" id="KW-0378">Hydrolase</keyword>
<dbReference type="PANTHER" id="PTHR11079">
    <property type="entry name" value="CYTOSINE DEAMINASE FAMILY MEMBER"/>
    <property type="match status" value="1"/>
</dbReference>
<feature type="domain" description="CMP/dCMP-type deaminase" evidence="4">
    <location>
        <begin position="3"/>
        <end position="129"/>
    </location>
</feature>
<evidence type="ECO:0000313" key="8">
    <source>
        <dbReference type="WBParaSite" id="DME_0000314901-mRNA-1"/>
    </source>
</evidence>
<dbReference type="PANTHER" id="PTHR11079:SF149">
    <property type="entry name" value="TRNA-SPECIFIC ADENOSINE DEAMINASE 2"/>
    <property type="match status" value="1"/>
</dbReference>
<dbReference type="GO" id="GO:0005634">
    <property type="term" value="C:nucleus"/>
    <property type="evidence" value="ECO:0007669"/>
    <property type="project" value="TreeGrafter"/>
</dbReference>
<dbReference type="AlphaFoldDB" id="A0A0N4U805"/>
<dbReference type="WBParaSite" id="DME_0000314901-mRNA-1">
    <property type="protein sequence ID" value="DME_0000314901-mRNA-1"/>
    <property type="gene ID" value="DME_0000314901"/>
</dbReference>
<dbReference type="Pfam" id="PF00383">
    <property type="entry name" value="dCMP_cyt_deam_1"/>
    <property type="match status" value="1"/>
</dbReference>
<dbReference type="GO" id="GO:0002100">
    <property type="term" value="P:tRNA wobble adenosine to inosine editing"/>
    <property type="evidence" value="ECO:0007669"/>
    <property type="project" value="TreeGrafter"/>
</dbReference>
<proteinExistence type="predicted"/>
<name>A0A0N4U805_DRAME</name>
<dbReference type="Proteomes" id="UP000038040">
    <property type="component" value="Unplaced"/>
</dbReference>
<dbReference type="OrthoDB" id="408702at2759"/>
<evidence type="ECO:0000256" key="3">
    <source>
        <dbReference type="ARBA" id="ARBA00022833"/>
    </source>
</evidence>
<evidence type="ECO:0000256" key="1">
    <source>
        <dbReference type="ARBA" id="ARBA00022723"/>
    </source>
</evidence>
<reference evidence="8" key="1">
    <citation type="submission" date="2017-02" db="UniProtKB">
        <authorList>
            <consortium name="WormBaseParasite"/>
        </authorList>
    </citation>
    <scope>IDENTIFICATION</scope>
</reference>
<dbReference type="InterPro" id="IPR016193">
    <property type="entry name" value="Cytidine_deaminase-like"/>
</dbReference>
<dbReference type="STRING" id="318479.A0A0N4U805"/>
<dbReference type="GO" id="GO:0052717">
    <property type="term" value="F:tRNA-specific adenosine-34 deaminase activity"/>
    <property type="evidence" value="ECO:0007669"/>
    <property type="project" value="TreeGrafter"/>
</dbReference>
<gene>
    <name evidence="5" type="ORF">DME_LOCUS7308</name>
</gene>
<evidence type="ECO:0000313" key="5">
    <source>
        <dbReference type="EMBL" id="VDN57335.1"/>
    </source>
</evidence>
<dbReference type="GO" id="GO:0008270">
    <property type="term" value="F:zinc ion binding"/>
    <property type="evidence" value="ECO:0007669"/>
    <property type="project" value="InterPro"/>
</dbReference>
<dbReference type="PROSITE" id="PS00903">
    <property type="entry name" value="CYT_DCMP_DEAMINASES_1"/>
    <property type="match status" value="1"/>
</dbReference>
<accession>A0A0N4U805</accession>
<dbReference type="InterPro" id="IPR016192">
    <property type="entry name" value="APOBEC/CMP_deaminase_Zn-bd"/>
</dbReference>
<dbReference type="SUPFAM" id="SSF53927">
    <property type="entry name" value="Cytidine deaminase-like"/>
    <property type="match status" value="1"/>
</dbReference>
<evidence type="ECO:0000259" key="4">
    <source>
        <dbReference type="PROSITE" id="PS51747"/>
    </source>
</evidence>
<evidence type="ECO:0000313" key="7">
    <source>
        <dbReference type="Proteomes" id="UP000274756"/>
    </source>
</evidence>
<dbReference type="GO" id="GO:0005737">
    <property type="term" value="C:cytoplasm"/>
    <property type="evidence" value="ECO:0007669"/>
    <property type="project" value="TreeGrafter"/>
</dbReference>
<sequence>MNEDDMKHLNKAFALAQEAGDDNEVPVGCVFVCDGVELAYGRNSVNRTKNPTRHAEMVALDELKAWCLSNSKDIAEILPHCTLYVTLEPCIMCACALYYLRIKRIVYGAANERFGGLCSVADREKYASDHIIQIDGNVDADRAIAMLKGFYDKQNPFCPEEKRKIKKPKMEPNTTNTF</sequence>
<keyword evidence="3" id="KW-0862">Zinc</keyword>
<reference evidence="5 7" key="2">
    <citation type="submission" date="2018-11" db="EMBL/GenBank/DDBJ databases">
        <authorList>
            <consortium name="Pathogen Informatics"/>
        </authorList>
    </citation>
    <scope>NUCLEOTIDE SEQUENCE [LARGE SCALE GENOMIC DNA]</scope>
</reference>
<protein>
    <submittedName>
        <fullName evidence="8">CMP/dCMP-type deaminase domain-containing protein</fullName>
    </submittedName>
</protein>
<dbReference type="Gene3D" id="3.40.140.10">
    <property type="entry name" value="Cytidine Deaminase, domain 2"/>
    <property type="match status" value="1"/>
</dbReference>
<organism evidence="6 8">
    <name type="scientific">Dracunculus medinensis</name>
    <name type="common">Guinea worm</name>
    <dbReference type="NCBI Taxonomy" id="318479"/>
    <lineage>
        <taxon>Eukaryota</taxon>
        <taxon>Metazoa</taxon>
        <taxon>Ecdysozoa</taxon>
        <taxon>Nematoda</taxon>
        <taxon>Chromadorea</taxon>
        <taxon>Rhabditida</taxon>
        <taxon>Spirurina</taxon>
        <taxon>Dracunculoidea</taxon>
        <taxon>Dracunculidae</taxon>
        <taxon>Dracunculus</taxon>
    </lineage>
</organism>
<dbReference type="CDD" id="cd01285">
    <property type="entry name" value="nucleoside_deaminase"/>
    <property type="match status" value="1"/>
</dbReference>
<dbReference type="PROSITE" id="PS51747">
    <property type="entry name" value="CYT_DCMP_DEAMINASES_2"/>
    <property type="match status" value="1"/>
</dbReference>
<evidence type="ECO:0000256" key="2">
    <source>
        <dbReference type="ARBA" id="ARBA00022801"/>
    </source>
</evidence>
<evidence type="ECO:0000313" key="6">
    <source>
        <dbReference type="Proteomes" id="UP000038040"/>
    </source>
</evidence>
<dbReference type="Proteomes" id="UP000274756">
    <property type="component" value="Unassembled WGS sequence"/>
</dbReference>
<dbReference type="InterPro" id="IPR002125">
    <property type="entry name" value="CMP_dCMP_dom"/>
</dbReference>
<keyword evidence="1" id="KW-0479">Metal-binding</keyword>
<dbReference type="EMBL" id="UYYG01001159">
    <property type="protein sequence ID" value="VDN57335.1"/>
    <property type="molecule type" value="Genomic_DNA"/>
</dbReference>
<keyword evidence="7" id="KW-1185">Reference proteome</keyword>